<feature type="active site" description="Proton acceptor" evidence="10">
    <location>
        <position position="67"/>
    </location>
</feature>
<feature type="binding site" evidence="10">
    <location>
        <position position="67"/>
    </location>
    <ligand>
        <name>Mg(2+)</name>
        <dbReference type="ChEBI" id="CHEBI:18420"/>
    </ligand>
</feature>
<dbReference type="InterPro" id="IPR002637">
    <property type="entry name" value="RdgB/HAM1"/>
</dbReference>
<dbReference type="EC" id="3.6.1.66" evidence="10"/>
<keyword evidence="13" id="KW-1185">Reference proteome</keyword>
<evidence type="ECO:0000313" key="12">
    <source>
        <dbReference type="EMBL" id="QEN08421.1"/>
    </source>
</evidence>
<dbReference type="GO" id="GO:0000166">
    <property type="term" value="F:nucleotide binding"/>
    <property type="evidence" value="ECO:0007669"/>
    <property type="project" value="UniProtKB-KW"/>
</dbReference>
<feature type="binding site" evidence="10">
    <location>
        <position position="68"/>
    </location>
    <ligand>
        <name>substrate</name>
    </ligand>
</feature>
<dbReference type="NCBIfam" id="TIGR00042">
    <property type="entry name" value="RdgB/HAM1 family non-canonical purine NTP pyrophosphatase"/>
    <property type="match status" value="1"/>
</dbReference>
<dbReference type="RefSeq" id="WP_149486502.1">
    <property type="nucleotide sequence ID" value="NZ_CP036150.1"/>
</dbReference>
<dbReference type="SUPFAM" id="SSF52972">
    <property type="entry name" value="ITPase-like"/>
    <property type="match status" value="1"/>
</dbReference>
<comment type="catalytic activity">
    <reaction evidence="9 10">
        <text>XTP + H2O = XMP + diphosphate + H(+)</text>
        <dbReference type="Rhea" id="RHEA:28610"/>
        <dbReference type="ChEBI" id="CHEBI:15377"/>
        <dbReference type="ChEBI" id="CHEBI:15378"/>
        <dbReference type="ChEBI" id="CHEBI:33019"/>
        <dbReference type="ChEBI" id="CHEBI:57464"/>
        <dbReference type="ChEBI" id="CHEBI:61314"/>
        <dbReference type="EC" id="3.6.1.66"/>
    </reaction>
</comment>
<dbReference type="CDD" id="cd00515">
    <property type="entry name" value="HAM1"/>
    <property type="match status" value="1"/>
</dbReference>
<dbReference type="InterPro" id="IPR020922">
    <property type="entry name" value="dITP/XTP_pyrophosphatase"/>
</dbReference>
<dbReference type="Pfam" id="PF01725">
    <property type="entry name" value="Ham1p_like"/>
    <property type="match status" value="1"/>
</dbReference>
<evidence type="ECO:0000256" key="7">
    <source>
        <dbReference type="ARBA" id="ARBA00023080"/>
    </source>
</evidence>
<evidence type="ECO:0000313" key="13">
    <source>
        <dbReference type="Proteomes" id="UP000324209"/>
    </source>
</evidence>
<organism evidence="12 13">
    <name type="scientific">Oceanispirochaeta crateris</name>
    <dbReference type="NCBI Taxonomy" id="2518645"/>
    <lineage>
        <taxon>Bacteria</taxon>
        <taxon>Pseudomonadati</taxon>
        <taxon>Spirochaetota</taxon>
        <taxon>Spirochaetia</taxon>
        <taxon>Spirochaetales</taxon>
        <taxon>Spirochaetaceae</taxon>
        <taxon>Oceanispirochaeta</taxon>
    </lineage>
</organism>
<dbReference type="AlphaFoldDB" id="A0A5C1QLC1"/>
<dbReference type="GO" id="GO:0036222">
    <property type="term" value="F:XTP diphosphatase activity"/>
    <property type="evidence" value="ECO:0007669"/>
    <property type="project" value="UniProtKB-UniRule"/>
</dbReference>
<dbReference type="OrthoDB" id="9807456at2"/>
<feature type="binding site" evidence="10">
    <location>
        <position position="175"/>
    </location>
    <ligand>
        <name>substrate</name>
    </ligand>
</feature>
<feature type="binding site" evidence="10">
    <location>
        <begin position="152"/>
        <end position="155"/>
    </location>
    <ligand>
        <name>substrate</name>
    </ligand>
</feature>
<sequence length="196" mass="21032">MEIVLATGNMHKKKELEQILSGHSILIPSDLGIEFDCDETGSTFMENALLKAETLYKLAGRPVLADDSGLCVQALKGAPGIYSARYGSSEGGPLLSDGDRNLLLLKNLQGVTDREAFFVCAMVLILAPYRVYSVQESFAGRIASTPFGGGGFGYDPVFVDAQTGKTAAELSEEEKNRVSHRGKAGKIMKSLLEVLV</sequence>
<comment type="cofactor">
    <cofactor evidence="10">
        <name>Mg(2+)</name>
        <dbReference type="ChEBI" id="CHEBI:18420"/>
    </cofactor>
    <text evidence="10">Binds 1 Mg(2+) ion per subunit.</text>
</comment>
<evidence type="ECO:0000256" key="10">
    <source>
        <dbReference type="HAMAP-Rule" id="MF_01405"/>
    </source>
</evidence>
<evidence type="ECO:0000256" key="2">
    <source>
        <dbReference type="ARBA" id="ARBA00011738"/>
    </source>
</evidence>
<dbReference type="PANTHER" id="PTHR11067:SF9">
    <property type="entry name" value="INOSINE TRIPHOSPHATE PYROPHOSPHATASE"/>
    <property type="match status" value="1"/>
</dbReference>
<keyword evidence="3 10" id="KW-0479">Metal-binding</keyword>
<dbReference type="GO" id="GO:0035870">
    <property type="term" value="F:dITP diphosphatase activity"/>
    <property type="evidence" value="ECO:0007669"/>
    <property type="project" value="UniProtKB-UniRule"/>
</dbReference>
<comment type="catalytic activity">
    <reaction evidence="10">
        <text>ITP + H2O = IMP + diphosphate + H(+)</text>
        <dbReference type="Rhea" id="RHEA:29399"/>
        <dbReference type="ChEBI" id="CHEBI:15377"/>
        <dbReference type="ChEBI" id="CHEBI:15378"/>
        <dbReference type="ChEBI" id="CHEBI:33019"/>
        <dbReference type="ChEBI" id="CHEBI:58053"/>
        <dbReference type="ChEBI" id="CHEBI:61402"/>
        <dbReference type="EC" id="3.6.1.66"/>
    </reaction>
</comment>
<comment type="subunit">
    <text evidence="2 10">Homodimer.</text>
</comment>
<dbReference type="GO" id="GO:0017111">
    <property type="term" value="F:ribonucleoside triphosphate phosphatase activity"/>
    <property type="evidence" value="ECO:0007669"/>
    <property type="project" value="InterPro"/>
</dbReference>
<comment type="similarity">
    <text evidence="1 10 11">Belongs to the HAM1 NTPase family.</text>
</comment>
<dbReference type="GO" id="GO:0009117">
    <property type="term" value="P:nucleotide metabolic process"/>
    <property type="evidence" value="ECO:0007669"/>
    <property type="project" value="UniProtKB-KW"/>
</dbReference>
<keyword evidence="6 10" id="KW-0460">Magnesium</keyword>
<evidence type="ECO:0000256" key="4">
    <source>
        <dbReference type="ARBA" id="ARBA00022741"/>
    </source>
</evidence>
<keyword evidence="5 10" id="KW-0378">Hydrolase</keyword>
<dbReference type="InterPro" id="IPR029001">
    <property type="entry name" value="ITPase-like_fam"/>
</dbReference>
<protein>
    <recommendedName>
        <fullName evidence="10">dITP/XTP pyrophosphatase</fullName>
        <ecNumber evidence="10">3.6.1.66</ecNumber>
    </recommendedName>
    <alternativeName>
        <fullName evidence="10">Non-canonical purine NTP pyrophosphatase</fullName>
    </alternativeName>
    <alternativeName>
        <fullName evidence="10">Non-standard purine NTP pyrophosphatase</fullName>
    </alternativeName>
    <alternativeName>
        <fullName evidence="10">Nucleoside-triphosphate diphosphatase</fullName>
    </alternativeName>
    <alternativeName>
        <fullName evidence="10">Nucleoside-triphosphate pyrophosphatase</fullName>
        <shortName evidence="10">NTPase</shortName>
    </alternativeName>
</protein>
<feature type="binding site" evidence="10">
    <location>
        <begin position="7"/>
        <end position="12"/>
    </location>
    <ligand>
        <name>substrate</name>
    </ligand>
</feature>
<dbReference type="Gene3D" id="3.90.950.10">
    <property type="match status" value="1"/>
</dbReference>
<dbReference type="FunFam" id="3.90.950.10:FF:000001">
    <property type="entry name" value="dITP/XTP pyrophosphatase"/>
    <property type="match status" value="1"/>
</dbReference>
<dbReference type="PANTHER" id="PTHR11067">
    <property type="entry name" value="INOSINE TRIPHOSPHATE PYROPHOSPHATASE/HAM1 PROTEIN"/>
    <property type="match status" value="1"/>
</dbReference>
<dbReference type="Proteomes" id="UP000324209">
    <property type="component" value="Chromosome"/>
</dbReference>
<comment type="catalytic activity">
    <reaction evidence="8 10">
        <text>dITP + H2O = dIMP + diphosphate + H(+)</text>
        <dbReference type="Rhea" id="RHEA:28342"/>
        <dbReference type="ChEBI" id="CHEBI:15377"/>
        <dbReference type="ChEBI" id="CHEBI:15378"/>
        <dbReference type="ChEBI" id="CHEBI:33019"/>
        <dbReference type="ChEBI" id="CHEBI:61194"/>
        <dbReference type="ChEBI" id="CHEBI:61382"/>
        <dbReference type="EC" id="3.6.1.66"/>
    </reaction>
</comment>
<evidence type="ECO:0000256" key="1">
    <source>
        <dbReference type="ARBA" id="ARBA00008023"/>
    </source>
</evidence>
<dbReference type="GO" id="GO:0046872">
    <property type="term" value="F:metal ion binding"/>
    <property type="evidence" value="ECO:0007669"/>
    <property type="project" value="UniProtKB-KW"/>
</dbReference>
<evidence type="ECO:0000256" key="9">
    <source>
        <dbReference type="ARBA" id="ARBA00052017"/>
    </source>
</evidence>
<reference evidence="12 13" key="1">
    <citation type="submission" date="2019-02" db="EMBL/GenBank/DDBJ databases">
        <title>Complete Genome Sequence and Methylome Analysis of free living Spirochaetas.</title>
        <authorList>
            <person name="Fomenkov A."/>
            <person name="Dubinina G."/>
            <person name="Leshcheva N."/>
            <person name="Mikheeva N."/>
            <person name="Grabovich M."/>
            <person name="Vincze T."/>
            <person name="Roberts R.J."/>
        </authorList>
    </citation>
    <scope>NUCLEOTIDE SEQUENCE [LARGE SCALE GENOMIC DNA]</scope>
    <source>
        <strain evidence="12 13">K2</strain>
    </source>
</reference>
<evidence type="ECO:0000256" key="11">
    <source>
        <dbReference type="RuleBase" id="RU003781"/>
    </source>
</evidence>
<keyword evidence="7 10" id="KW-0546">Nucleotide metabolism</keyword>
<evidence type="ECO:0000256" key="5">
    <source>
        <dbReference type="ARBA" id="ARBA00022801"/>
    </source>
</evidence>
<keyword evidence="4 10" id="KW-0547">Nucleotide-binding</keyword>
<dbReference type="GO" id="GO:0036220">
    <property type="term" value="F:ITP diphosphatase activity"/>
    <property type="evidence" value="ECO:0007669"/>
    <property type="project" value="UniProtKB-UniRule"/>
</dbReference>
<evidence type="ECO:0000256" key="3">
    <source>
        <dbReference type="ARBA" id="ARBA00022723"/>
    </source>
</evidence>
<name>A0A5C1QLC1_9SPIO</name>
<feature type="binding site" evidence="10">
    <location>
        <begin position="180"/>
        <end position="181"/>
    </location>
    <ligand>
        <name>substrate</name>
    </ligand>
</feature>
<comment type="function">
    <text evidence="10">Pyrophosphatase that catalyzes the hydrolysis of nucleoside triphosphates to their monophosphate derivatives, with a high preference for the non-canonical purine nucleotides XTP (xanthosine triphosphate), dITP (deoxyinosine triphosphate) and ITP. Seems to function as a house-cleaning enzyme that removes non-canonical purine nucleotides from the nucleotide pool, thus preventing their incorporation into DNA/RNA and avoiding chromosomal lesions.</text>
</comment>
<evidence type="ECO:0000256" key="8">
    <source>
        <dbReference type="ARBA" id="ARBA00051875"/>
    </source>
</evidence>
<dbReference type="HAMAP" id="MF_01405">
    <property type="entry name" value="Non_canon_purine_NTPase"/>
    <property type="match status" value="1"/>
</dbReference>
<dbReference type="KEGG" id="ock:EXM22_10650"/>
<proteinExistence type="inferred from homology"/>
<dbReference type="GO" id="GO:0005829">
    <property type="term" value="C:cytosol"/>
    <property type="evidence" value="ECO:0007669"/>
    <property type="project" value="TreeGrafter"/>
</dbReference>
<feature type="binding site" evidence="10">
    <location>
        <position position="38"/>
    </location>
    <ligand>
        <name>Mg(2+)</name>
        <dbReference type="ChEBI" id="CHEBI:18420"/>
    </ligand>
</feature>
<dbReference type="EMBL" id="CP036150">
    <property type="protein sequence ID" value="QEN08421.1"/>
    <property type="molecule type" value="Genomic_DNA"/>
</dbReference>
<gene>
    <name evidence="12" type="primary">rdgB</name>
    <name evidence="12" type="ORF">EXM22_10650</name>
</gene>
<accession>A0A5C1QLC1</accession>
<dbReference type="GO" id="GO:0009146">
    <property type="term" value="P:purine nucleoside triphosphate catabolic process"/>
    <property type="evidence" value="ECO:0007669"/>
    <property type="project" value="UniProtKB-UniRule"/>
</dbReference>
<evidence type="ECO:0000256" key="6">
    <source>
        <dbReference type="ARBA" id="ARBA00022842"/>
    </source>
</evidence>